<dbReference type="GO" id="GO:0005615">
    <property type="term" value="C:extracellular space"/>
    <property type="evidence" value="ECO:0007669"/>
    <property type="project" value="EnsemblMetazoa"/>
</dbReference>
<evidence type="ECO:0000313" key="2">
    <source>
        <dbReference type="EMBL" id="EDV36822.1"/>
    </source>
</evidence>
<evidence type="ECO:0000313" key="3">
    <source>
        <dbReference type="Proteomes" id="UP000007801"/>
    </source>
</evidence>
<dbReference type="OrthoDB" id="7975395at2759"/>
<dbReference type="EMBL" id="CH902619">
    <property type="protein sequence ID" value="EDV36822.1"/>
    <property type="molecule type" value="Genomic_DNA"/>
</dbReference>
<dbReference type="PhylomeDB" id="B3MGR4"/>
<dbReference type="InterPro" id="IPR006601">
    <property type="entry name" value="Uncharacterised_DM11_DROME"/>
</dbReference>
<protein>
    <submittedName>
        <fullName evidence="2">Uncharacterized protein</fullName>
    </submittedName>
</protein>
<evidence type="ECO:0000256" key="1">
    <source>
        <dbReference type="SAM" id="SignalP"/>
    </source>
</evidence>
<organism evidence="2 3">
    <name type="scientific">Drosophila ananassae</name>
    <name type="common">Fruit fly</name>
    <dbReference type="NCBI Taxonomy" id="7217"/>
    <lineage>
        <taxon>Eukaryota</taxon>
        <taxon>Metazoa</taxon>
        <taxon>Ecdysozoa</taxon>
        <taxon>Arthropoda</taxon>
        <taxon>Hexapoda</taxon>
        <taxon>Insecta</taxon>
        <taxon>Pterygota</taxon>
        <taxon>Neoptera</taxon>
        <taxon>Endopterygota</taxon>
        <taxon>Diptera</taxon>
        <taxon>Brachycera</taxon>
        <taxon>Muscomorpha</taxon>
        <taxon>Ephydroidea</taxon>
        <taxon>Drosophilidae</taxon>
        <taxon>Drosophila</taxon>
        <taxon>Sophophora</taxon>
    </lineage>
</organism>
<dbReference type="GO" id="GO:0032991">
    <property type="term" value="C:protein-containing complex"/>
    <property type="evidence" value="ECO:0007669"/>
    <property type="project" value="EnsemblMetazoa"/>
</dbReference>
<feature type="signal peptide" evidence="1">
    <location>
        <begin position="1"/>
        <end position="20"/>
    </location>
</feature>
<sequence length="200" mass="23052">MWPTLKILLILGGLTTLTEAFNYMFIMDDDGLMAPCEDQPGNHINFMDGLFDMSTSKLGKFDGKLRMEGDLIVKWTDVQPEDTLTFVGQIYKWEHNAWQKTMFSASSKNFCRNMFEKGQYWYDFWTKHITNADEIMNQCLNTPGAVLKHELFEPILKGSLNVPNLEGRYKLVITVDAFDKKNVKRPVTACTEFRGIVKKS</sequence>
<proteinExistence type="predicted"/>
<dbReference type="GO" id="GO:0043695">
    <property type="term" value="P:detection of pheromone"/>
    <property type="evidence" value="ECO:0007669"/>
    <property type="project" value="EnsemblMetazoa"/>
</dbReference>
<dbReference type="HOGENOM" id="CLU_094350_0_0_1"/>
<dbReference type="OMA" id="DKGTWQK"/>
<dbReference type="SMART" id="SM00675">
    <property type="entry name" value="DM11"/>
    <property type="match status" value="1"/>
</dbReference>
<feature type="chain" id="PRO_5002792877" evidence="1">
    <location>
        <begin position="21"/>
        <end position="200"/>
    </location>
</feature>
<dbReference type="KEGG" id="dan:6495993"/>
<dbReference type="AlphaFoldDB" id="B3MGR4"/>
<keyword evidence="1" id="KW-0732">Signal</keyword>
<reference evidence="2 3" key="1">
    <citation type="journal article" date="2007" name="Nature">
        <title>Evolution of genes and genomes on the Drosophila phylogeny.</title>
        <authorList>
            <consortium name="Drosophila 12 Genomes Consortium"/>
            <person name="Clark A.G."/>
            <person name="Eisen M.B."/>
            <person name="Smith D.R."/>
            <person name="Bergman C.M."/>
            <person name="Oliver B."/>
            <person name="Markow T.A."/>
            <person name="Kaufman T.C."/>
            <person name="Kellis M."/>
            <person name="Gelbart W."/>
            <person name="Iyer V.N."/>
            <person name="Pollard D.A."/>
            <person name="Sackton T.B."/>
            <person name="Larracuente A.M."/>
            <person name="Singh N.D."/>
            <person name="Abad J.P."/>
            <person name="Abt D.N."/>
            <person name="Adryan B."/>
            <person name="Aguade M."/>
            <person name="Akashi H."/>
            <person name="Anderson W.W."/>
            <person name="Aquadro C.F."/>
            <person name="Ardell D.H."/>
            <person name="Arguello R."/>
            <person name="Artieri C.G."/>
            <person name="Barbash D.A."/>
            <person name="Barker D."/>
            <person name="Barsanti P."/>
            <person name="Batterham P."/>
            <person name="Batzoglou S."/>
            <person name="Begun D."/>
            <person name="Bhutkar A."/>
            <person name="Blanco E."/>
            <person name="Bosak S.A."/>
            <person name="Bradley R.K."/>
            <person name="Brand A.D."/>
            <person name="Brent M.R."/>
            <person name="Brooks A.N."/>
            <person name="Brown R.H."/>
            <person name="Butlin R.K."/>
            <person name="Caggese C."/>
            <person name="Calvi B.R."/>
            <person name="Bernardo de Carvalho A."/>
            <person name="Caspi A."/>
            <person name="Castrezana S."/>
            <person name="Celniker S.E."/>
            <person name="Chang J.L."/>
            <person name="Chapple C."/>
            <person name="Chatterji S."/>
            <person name="Chinwalla A."/>
            <person name="Civetta A."/>
            <person name="Clifton S.W."/>
            <person name="Comeron J.M."/>
            <person name="Costello J.C."/>
            <person name="Coyne J.A."/>
            <person name="Daub J."/>
            <person name="David R.G."/>
            <person name="Delcher A.L."/>
            <person name="Delehaunty K."/>
            <person name="Do C.B."/>
            <person name="Ebling H."/>
            <person name="Edwards K."/>
            <person name="Eickbush T."/>
            <person name="Evans J.D."/>
            <person name="Filipski A."/>
            <person name="Findeiss S."/>
            <person name="Freyhult E."/>
            <person name="Fulton L."/>
            <person name="Fulton R."/>
            <person name="Garcia A.C."/>
            <person name="Gardiner A."/>
            <person name="Garfield D.A."/>
            <person name="Garvin B.E."/>
            <person name="Gibson G."/>
            <person name="Gilbert D."/>
            <person name="Gnerre S."/>
            <person name="Godfrey J."/>
            <person name="Good R."/>
            <person name="Gotea V."/>
            <person name="Gravely B."/>
            <person name="Greenberg A.J."/>
            <person name="Griffiths-Jones S."/>
            <person name="Gross S."/>
            <person name="Guigo R."/>
            <person name="Gustafson E.A."/>
            <person name="Haerty W."/>
            <person name="Hahn M.W."/>
            <person name="Halligan D.L."/>
            <person name="Halpern A.L."/>
            <person name="Halter G.M."/>
            <person name="Han M.V."/>
            <person name="Heger A."/>
            <person name="Hillier L."/>
            <person name="Hinrichs A.S."/>
            <person name="Holmes I."/>
            <person name="Hoskins R.A."/>
            <person name="Hubisz M.J."/>
            <person name="Hultmark D."/>
            <person name="Huntley M.A."/>
            <person name="Jaffe D.B."/>
            <person name="Jagadeeshan S."/>
            <person name="Jeck W.R."/>
            <person name="Johnson J."/>
            <person name="Jones C.D."/>
            <person name="Jordan W.C."/>
            <person name="Karpen G.H."/>
            <person name="Kataoka E."/>
            <person name="Keightley P.D."/>
            <person name="Kheradpour P."/>
            <person name="Kirkness E.F."/>
            <person name="Koerich L.B."/>
            <person name="Kristiansen K."/>
            <person name="Kudrna D."/>
            <person name="Kulathinal R.J."/>
            <person name="Kumar S."/>
            <person name="Kwok R."/>
            <person name="Lander E."/>
            <person name="Langley C.H."/>
            <person name="Lapoint R."/>
            <person name="Lazzaro B.P."/>
            <person name="Lee S.J."/>
            <person name="Levesque L."/>
            <person name="Li R."/>
            <person name="Lin C.F."/>
            <person name="Lin M.F."/>
            <person name="Lindblad-Toh K."/>
            <person name="Llopart A."/>
            <person name="Long M."/>
            <person name="Low L."/>
            <person name="Lozovsky E."/>
            <person name="Lu J."/>
            <person name="Luo M."/>
            <person name="Machado C.A."/>
            <person name="Makalowski W."/>
            <person name="Marzo M."/>
            <person name="Matsuda M."/>
            <person name="Matzkin L."/>
            <person name="McAllister B."/>
            <person name="McBride C.S."/>
            <person name="McKernan B."/>
            <person name="McKernan K."/>
            <person name="Mendez-Lago M."/>
            <person name="Minx P."/>
            <person name="Mollenhauer M.U."/>
            <person name="Montooth K."/>
            <person name="Mount S.M."/>
            <person name="Mu X."/>
            <person name="Myers E."/>
            <person name="Negre B."/>
            <person name="Newfeld S."/>
            <person name="Nielsen R."/>
            <person name="Noor M.A."/>
            <person name="O'Grady P."/>
            <person name="Pachter L."/>
            <person name="Papaceit M."/>
            <person name="Parisi M.J."/>
            <person name="Parisi M."/>
            <person name="Parts L."/>
            <person name="Pedersen J.S."/>
            <person name="Pesole G."/>
            <person name="Phillippy A.M."/>
            <person name="Ponting C.P."/>
            <person name="Pop M."/>
            <person name="Porcelli D."/>
            <person name="Powell J.R."/>
            <person name="Prohaska S."/>
            <person name="Pruitt K."/>
            <person name="Puig M."/>
            <person name="Quesneville H."/>
            <person name="Ram K.R."/>
            <person name="Rand D."/>
            <person name="Rasmussen M.D."/>
            <person name="Reed L.K."/>
            <person name="Reenan R."/>
            <person name="Reily A."/>
            <person name="Remington K.A."/>
            <person name="Rieger T.T."/>
            <person name="Ritchie M.G."/>
            <person name="Robin C."/>
            <person name="Rogers Y.H."/>
            <person name="Rohde C."/>
            <person name="Rozas J."/>
            <person name="Rubenfield M.J."/>
            <person name="Ruiz A."/>
            <person name="Russo S."/>
            <person name="Salzberg S.L."/>
            <person name="Sanchez-Gracia A."/>
            <person name="Saranga D.J."/>
            <person name="Sato H."/>
            <person name="Schaeffer S.W."/>
            <person name="Schatz M.C."/>
            <person name="Schlenke T."/>
            <person name="Schwartz R."/>
            <person name="Segarra C."/>
            <person name="Singh R.S."/>
            <person name="Sirot L."/>
            <person name="Sirota M."/>
            <person name="Sisneros N.B."/>
            <person name="Smith C.D."/>
            <person name="Smith T.F."/>
            <person name="Spieth J."/>
            <person name="Stage D.E."/>
            <person name="Stark A."/>
            <person name="Stephan W."/>
            <person name="Strausberg R.L."/>
            <person name="Strempel S."/>
            <person name="Sturgill D."/>
            <person name="Sutton G."/>
            <person name="Sutton G.G."/>
            <person name="Tao W."/>
            <person name="Teichmann S."/>
            <person name="Tobari Y.N."/>
            <person name="Tomimura Y."/>
            <person name="Tsolas J.M."/>
            <person name="Valente V.L."/>
            <person name="Venter E."/>
            <person name="Venter J.C."/>
            <person name="Vicario S."/>
            <person name="Vieira F.G."/>
            <person name="Vilella A.J."/>
            <person name="Villasante A."/>
            <person name="Walenz B."/>
            <person name="Wang J."/>
            <person name="Wasserman M."/>
            <person name="Watts T."/>
            <person name="Wilson D."/>
            <person name="Wilson R.K."/>
            <person name="Wing R.A."/>
            <person name="Wolfner M.F."/>
            <person name="Wong A."/>
            <person name="Wong G.K."/>
            <person name="Wu C.I."/>
            <person name="Wu G."/>
            <person name="Yamamoto D."/>
            <person name="Yang H.P."/>
            <person name="Yang S.P."/>
            <person name="Yorke J.A."/>
            <person name="Yoshida K."/>
            <person name="Zdobnov E."/>
            <person name="Zhang P."/>
            <person name="Zhang Y."/>
            <person name="Zimin A.V."/>
            <person name="Baldwin J."/>
            <person name="Abdouelleil A."/>
            <person name="Abdulkadir J."/>
            <person name="Abebe A."/>
            <person name="Abera B."/>
            <person name="Abreu J."/>
            <person name="Acer S.C."/>
            <person name="Aftuck L."/>
            <person name="Alexander A."/>
            <person name="An P."/>
            <person name="Anderson E."/>
            <person name="Anderson S."/>
            <person name="Arachi H."/>
            <person name="Azer M."/>
            <person name="Bachantsang P."/>
            <person name="Barry A."/>
            <person name="Bayul T."/>
            <person name="Berlin A."/>
            <person name="Bessette D."/>
            <person name="Bloom T."/>
            <person name="Blye J."/>
            <person name="Boguslavskiy L."/>
            <person name="Bonnet C."/>
            <person name="Boukhgalter B."/>
            <person name="Bourzgui I."/>
            <person name="Brown A."/>
            <person name="Cahill P."/>
            <person name="Channer S."/>
            <person name="Cheshatsang Y."/>
            <person name="Chuda L."/>
            <person name="Citroen M."/>
            <person name="Collymore A."/>
            <person name="Cooke P."/>
            <person name="Costello M."/>
            <person name="D'Aco K."/>
            <person name="Daza R."/>
            <person name="De Haan G."/>
            <person name="DeGray S."/>
            <person name="DeMaso C."/>
            <person name="Dhargay N."/>
            <person name="Dooley K."/>
            <person name="Dooley E."/>
            <person name="Doricent M."/>
            <person name="Dorje P."/>
            <person name="Dorjee K."/>
            <person name="Dupes A."/>
            <person name="Elong R."/>
            <person name="Falk J."/>
            <person name="Farina A."/>
            <person name="Faro S."/>
            <person name="Ferguson D."/>
            <person name="Fisher S."/>
            <person name="Foley C.D."/>
            <person name="Franke A."/>
            <person name="Friedrich D."/>
            <person name="Gadbois L."/>
            <person name="Gearin G."/>
            <person name="Gearin C.R."/>
            <person name="Giannoukos G."/>
            <person name="Goode T."/>
            <person name="Graham J."/>
            <person name="Grandbois E."/>
            <person name="Grewal S."/>
            <person name="Gyaltsen K."/>
            <person name="Hafez N."/>
            <person name="Hagos B."/>
            <person name="Hall J."/>
            <person name="Henson C."/>
            <person name="Hollinger A."/>
            <person name="Honan T."/>
            <person name="Huard M.D."/>
            <person name="Hughes L."/>
            <person name="Hurhula B."/>
            <person name="Husby M.E."/>
            <person name="Kamat A."/>
            <person name="Kanga B."/>
            <person name="Kashin S."/>
            <person name="Khazanovich D."/>
            <person name="Kisner P."/>
            <person name="Lance K."/>
            <person name="Lara M."/>
            <person name="Lee W."/>
            <person name="Lennon N."/>
            <person name="Letendre F."/>
            <person name="LeVine R."/>
            <person name="Lipovsky A."/>
            <person name="Liu X."/>
            <person name="Liu J."/>
            <person name="Liu S."/>
            <person name="Lokyitsang T."/>
            <person name="Lokyitsang Y."/>
            <person name="Lubonja R."/>
            <person name="Lui A."/>
            <person name="MacDonald P."/>
            <person name="Magnisalis V."/>
            <person name="Maru K."/>
            <person name="Matthews C."/>
            <person name="McCusker W."/>
            <person name="McDonough S."/>
            <person name="Mehta T."/>
            <person name="Meldrim J."/>
            <person name="Meneus L."/>
            <person name="Mihai O."/>
            <person name="Mihalev A."/>
            <person name="Mihova T."/>
            <person name="Mittelman R."/>
            <person name="Mlenga V."/>
            <person name="Montmayeur A."/>
            <person name="Mulrain L."/>
            <person name="Navidi A."/>
            <person name="Naylor J."/>
            <person name="Negash T."/>
            <person name="Nguyen T."/>
            <person name="Nguyen N."/>
            <person name="Nicol R."/>
            <person name="Norbu C."/>
            <person name="Norbu N."/>
            <person name="Novod N."/>
            <person name="O'Neill B."/>
            <person name="Osman S."/>
            <person name="Markiewicz E."/>
            <person name="Oyono O.L."/>
            <person name="Patti C."/>
            <person name="Phunkhang P."/>
            <person name="Pierre F."/>
            <person name="Priest M."/>
            <person name="Raghuraman S."/>
            <person name="Rege F."/>
            <person name="Reyes R."/>
            <person name="Rise C."/>
            <person name="Rogov P."/>
            <person name="Ross K."/>
            <person name="Ryan E."/>
            <person name="Settipalli S."/>
            <person name="Shea T."/>
            <person name="Sherpa N."/>
            <person name="Shi L."/>
            <person name="Shih D."/>
            <person name="Sparrow T."/>
            <person name="Spaulding J."/>
            <person name="Stalker J."/>
            <person name="Stange-Thomann N."/>
            <person name="Stavropoulos S."/>
            <person name="Stone C."/>
            <person name="Strader C."/>
            <person name="Tesfaye S."/>
            <person name="Thomson T."/>
            <person name="Thoulutsang Y."/>
            <person name="Thoulutsang D."/>
            <person name="Topham K."/>
            <person name="Topping I."/>
            <person name="Tsamla T."/>
            <person name="Vassiliev H."/>
            <person name="Vo A."/>
            <person name="Wangchuk T."/>
            <person name="Wangdi T."/>
            <person name="Weiand M."/>
            <person name="Wilkinson J."/>
            <person name="Wilson A."/>
            <person name="Yadav S."/>
            <person name="Young G."/>
            <person name="Yu Q."/>
            <person name="Zembek L."/>
            <person name="Zhong D."/>
            <person name="Zimmer A."/>
            <person name="Zwirko Z."/>
            <person name="Jaffe D.B."/>
            <person name="Alvarez P."/>
            <person name="Brockman W."/>
            <person name="Butler J."/>
            <person name="Chin C."/>
            <person name="Gnerre S."/>
            <person name="Grabherr M."/>
            <person name="Kleber M."/>
            <person name="Mauceli E."/>
            <person name="MacCallum I."/>
        </authorList>
    </citation>
    <scope>NUCLEOTIDE SEQUENCE [LARGE SCALE GENOMIC DNA]</scope>
    <source>
        <strain evidence="3">Tucson 14024-0371.13</strain>
    </source>
</reference>
<dbReference type="GeneID" id="6495993"/>
<name>B3MGR4_DROAN</name>
<dbReference type="GO" id="GO:0008049">
    <property type="term" value="P:male courtship behavior"/>
    <property type="evidence" value="ECO:0007669"/>
    <property type="project" value="EnsemblMetazoa"/>
</dbReference>
<dbReference type="GO" id="GO:0044325">
    <property type="term" value="F:transmembrane transporter binding"/>
    <property type="evidence" value="ECO:0007669"/>
    <property type="project" value="EnsemblMetazoa"/>
</dbReference>
<accession>B3MGR4</accession>
<gene>
    <name evidence="2" type="primary">Dana\GF13150</name>
    <name evidence="2" type="synonym">dana_GLEANR_13165</name>
    <name evidence="2" type="ORF">GF13150</name>
</gene>
<keyword evidence="3" id="KW-1185">Reference proteome</keyword>
<dbReference type="GO" id="GO:0007606">
    <property type="term" value="P:sensory perception of chemical stimulus"/>
    <property type="evidence" value="ECO:0007669"/>
    <property type="project" value="EnsemblMetazoa"/>
</dbReference>
<dbReference type="InParanoid" id="B3MGR4"/>
<dbReference type="GO" id="GO:0016247">
    <property type="term" value="F:channel regulator activity"/>
    <property type="evidence" value="ECO:0007669"/>
    <property type="project" value="EnsemblMetazoa"/>
</dbReference>
<dbReference type="Proteomes" id="UP000007801">
    <property type="component" value="Unassembled WGS sequence"/>
</dbReference>